<organism evidence="9 10">
    <name type="scientific">Longibaculum muris</name>
    <dbReference type="NCBI Taxonomy" id="1796628"/>
    <lineage>
        <taxon>Bacteria</taxon>
        <taxon>Bacillati</taxon>
        <taxon>Bacillota</taxon>
        <taxon>Erysipelotrichia</taxon>
        <taxon>Erysipelotrichales</taxon>
        <taxon>Coprobacillaceae</taxon>
        <taxon>Longibaculum</taxon>
    </lineage>
</organism>
<dbReference type="Pfam" id="PF00874">
    <property type="entry name" value="PRD"/>
    <property type="match status" value="2"/>
</dbReference>
<dbReference type="Pfam" id="PF05043">
    <property type="entry name" value="Mga"/>
    <property type="match status" value="1"/>
</dbReference>
<dbReference type="InterPro" id="IPR036095">
    <property type="entry name" value="PTS_EIIB-like_sf"/>
</dbReference>
<dbReference type="Proteomes" id="UP000295515">
    <property type="component" value="Unassembled WGS sequence"/>
</dbReference>
<dbReference type="Gene3D" id="1.10.10.10">
    <property type="entry name" value="Winged helix-like DNA-binding domain superfamily/Winged helix DNA-binding domain"/>
    <property type="match status" value="1"/>
</dbReference>
<dbReference type="AlphaFoldDB" id="A0A4R3Z3R4"/>
<keyword evidence="2" id="KW-0677">Repeat</keyword>
<evidence type="ECO:0000259" key="7">
    <source>
        <dbReference type="PROSITE" id="PS51099"/>
    </source>
</evidence>
<gene>
    <name evidence="9" type="ORF">EDD60_1128</name>
</gene>
<dbReference type="Gene3D" id="3.40.930.10">
    <property type="entry name" value="Mannitol-specific EII, Chain A"/>
    <property type="match status" value="1"/>
</dbReference>
<dbReference type="InterPro" id="IPR036388">
    <property type="entry name" value="WH-like_DNA-bd_sf"/>
</dbReference>
<evidence type="ECO:0000256" key="4">
    <source>
        <dbReference type="ARBA" id="ARBA00023159"/>
    </source>
</evidence>
<evidence type="ECO:0000259" key="6">
    <source>
        <dbReference type="PROSITE" id="PS51094"/>
    </source>
</evidence>
<evidence type="ECO:0000256" key="3">
    <source>
        <dbReference type="ARBA" id="ARBA00023015"/>
    </source>
</evidence>
<dbReference type="SUPFAM" id="SSF63520">
    <property type="entry name" value="PTS-regulatory domain, PRD"/>
    <property type="match status" value="2"/>
</dbReference>
<reference evidence="9 10" key="1">
    <citation type="submission" date="2019-03" db="EMBL/GenBank/DDBJ databases">
        <title>Genomic Encyclopedia of Type Strains, Phase IV (KMG-IV): sequencing the most valuable type-strain genomes for metagenomic binning, comparative biology and taxonomic classification.</title>
        <authorList>
            <person name="Goeker M."/>
        </authorList>
    </citation>
    <scope>NUCLEOTIDE SEQUENCE [LARGE SCALE GENOMIC DNA]</scope>
    <source>
        <strain evidence="9 10">DSM 29487</strain>
    </source>
</reference>
<dbReference type="GO" id="GO:0008982">
    <property type="term" value="F:protein-N(PI)-phosphohistidine-sugar phosphotransferase activity"/>
    <property type="evidence" value="ECO:0007669"/>
    <property type="project" value="InterPro"/>
</dbReference>
<dbReference type="EMBL" id="SMCQ01000012">
    <property type="protein sequence ID" value="TCV98513.1"/>
    <property type="molecule type" value="Genomic_DNA"/>
</dbReference>
<dbReference type="InterPro" id="IPR013011">
    <property type="entry name" value="PTS_EIIB_2"/>
</dbReference>
<dbReference type="PROSITE" id="PS51099">
    <property type="entry name" value="PTS_EIIB_TYPE_2"/>
    <property type="match status" value="1"/>
</dbReference>
<accession>A0A4R3Z3R4</accession>
<feature type="domain" description="PRD" evidence="8">
    <location>
        <begin position="157"/>
        <end position="262"/>
    </location>
</feature>
<dbReference type="PANTHER" id="PTHR30185">
    <property type="entry name" value="CRYPTIC BETA-GLUCOSIDE BGL OPERON ANTITERMINATOR"/>
    <property type="match status" value="1"/>
</dbReference>
<proteinExistence type="predicted"/>
<feature type="domain" description="PRD" evidence="8">
    <location>
        <begin position="264"/>
        <end position="371"/>
    </location>
</feature>
<dbReference type="InterPro" id="IPR007737">
    <property type="entry name" value="Mga_HTH"/>
</dbReference>
<evidence type="ECO:0000256" key="5">
    <source>
        <dbReference type="ARBA" id="ARBA00023163"/>
    </source>
</evidence>
<protein>
    <submittedName>
        <fullName evidence="9">Lichenan operon transcriptional antiterminator</fullName>
    </submittedName>
</protein>
<dbReference type="InterPro" id="IPR002178">
    <property type="entry name" value="PTS_EIIA_type-2_dom"/>
</dbReference>
<comment type="caution">
    <text evidence="9">The sequence shown here is derived from an EMBL/GenBank/DDBJ whole genome shotgun (WGS) entry which is preliminary data.</text>
</comment>
<dbReference type="SUPFAM" id="SSF52794">
    <property type="entry name" value="PTS system IIB component-like"/>
    <property type="match status" value="1"/>
</dbReference>
<dbReference type="SUPFAM" id="SSF55804">
    <property type="entry name" value="Phoshotransferase/anion transport protein"/>
    <property type="match status" value="1"/>
</dbReference>
<evidence type="ECO:0000313" key="9">
    <source>
        <dbReference type="EMBL" id="TCV98513.1"/>
    </source>
</evidence>
<dbReference type="Gene3D" id="3.40.50.2300">
    <property type="match status" value="1"/>
</dbReference>
<keyword evidence="5" id="KW-0804">Transcription</keyword>
<dbReference type="RefSeq" id="WP_066450256.1">
    <property type="nucleotide sequence ID" value="NZ_JANKBF010000007.1"/>
</dbReference>
<dbReference type="PROSITE" id="PS51094">
    <property type="entry name" value="PTS_EIIA_TYPE_2"/>
    <property type="match status" value="1"/>
</dbReference>
<dbReference type="GeneID" id="98915564"/>
<keyword evidence="4" id="KW-0010">Activator</keyword>
<sequence>MDKNQKNLLIELMNHETLSGKDLASRIQMSTRSVRTIIKNINENIIGARIESGSFGYQLHIEDSELFLSYLQGNQDDTSRFLYLFNRFIDNQNYLKIDDLCDELYLSRTQLKQELKKLRQYFVEHGIMIETKAHYGMRLDGNEINIRKAIGHLQDYPIDKSIFEQIKKILISSIANYDFVVTDDNLENISHYLYIAYIRTSKHHFVSIDEAWMKEIKEEKEWLLASSMMILMSHILNMEYQEGEVAYLTMHLCGKNSQQTSQLYIDQEIYNVVNEFLKVIEKSSGILLSTDLNLQVSLSLHMIPLLKRIQYQMYMDNPLLLDIKKRLIVAYELAVKGCELINKHYHCQLPDDEIAYFALHINLSLEQKKNHIYKKNILLVCSSGVGSARLLEYFFKEHFRDYIDILDVCSLLELENHNMEPYDCIFTTVPLSRQISIPIFMIHSLMGYEDTLKISHQLKQLNQIPIMQYFPKQLFFADQQFSSKEEAIHQIIKQCHQYYQLPDSFESLVLEREQLATTEFNDFVAFPHSHRPVTSQTFVSVTILKKPLLWKNHHIRIILLSSIENKMIKELDHFYQAISTFLSQQTLQWELIQNPTYEQLQEIMKKVQKQ</sequence>
<dbReference type="Gene3D" id="1.10.1790.10">
    <property type="entry name" value="PRD domain"/>
    <property type="match status" value="2"/>
</dbReference>
<evidence type="ECO:0000256" key="2">
    <source>
        <dbReference type="ARBA" id="ARBA00022737"/>
    </source>
</evidence>
<name>A0A4R3Z3R4_9FIRM</name>
<dbReference type="InterPro" id="IPR016152">
    <property type="entry name" value="PTrfase/Anion_transptr"/>
</dbReference>
<keyword evidence="10" id="KW-1185">Reference proteome</keyword>
<feature type="domain" description="PTS EIIB type-2" evidence="7">
    <location>
        <begin position="375"/>
        <end position="466"/>
    </location>
</feature>
<evidence type="ECO:0000313" key="10">
    <source>
        <dbReference type="Proteomes" id="UP000295515"/>
    </source>
</evidence>
<dbReference type="InterPro" id="IPR011608">
    <property type="entry name" value="PRD"/>
</dbReference>
<dbReference type="InterPro" id="IPR036634">
    <property type="entry name" value="PRD_sf"/>
</dbReference>
<dbReference type="Pfam" id="PF00359">
    <property type="entry name" value="PTS_EIIA_2"/>
    <property type="match status" value="1"/>
</dbReference>
<evidence type="ECO:0000259" key="8">
    <source>
        <dbReference type="PROSITE" id="PS51372"/>
    </source>
</evidence>
<feature type="domain" description="PTS EIIA type-2" evidence="6">
    <location>
        <begin position="468"/>
        <end position="607"/>
    </location>
</feature>
<dbReference type="GO" id="GO:0009401">
    <property type="term" value="P:phosphoenolpyruvate-dependent sugar phosphotransferase system"/>
    <property type="evidence" value="ECO:0007669"/>
    <property type="project" value="InterPro"/>
</dbReference>
<dbReference type="CDD" id="cd05568">
    <property type="entry name" value="PTS_IIB_bgl_like"/>
    <property type="match status" value="1"/>
</dbReference>
<evidence type="ECO:0000256" key="1">
    <source>
        <dbReference type="ARBA" id="ARBA00022679"/>
    </source>
</evidence>
<dbReference type="PANTHER" id="PTHR30185:SF13">
    <property type="entry name" value="LICABCH OPERON REGULATOR-RELATED"/>
    <property type="match status" value="1"/>
</dbReference>
<dbReference type="PROSITE" id="PS51372">
    <property type="entry name" value="PRD_2"/>
    <property type="match status" value="2"/>
</dbReference>
<dbReference type="GO" id="GO:0006355">
    <property type="term" value="P:regulation of DNA-templated transcription"/>
    <property type="evidence" value="ECO:0007669"/>
    <property type="project" value="InterPro"/>
</dbReference>
<keyword evidence="3" id="KW-0805">Transcription regulation</keyword>
<keyword evidence="1" id="KW-0808">Transferase</keyword>
<dbReference type="InterPro" id="IPR050661">
    <property type="entry name" value="BglG_antiterminators"/>
</dbReference>